<dbReference type="SMART" id="SM00530">
    <property type="entry name" value="HTH_XRE"/>
    <property type="match status" value="1"/>
</dbReference>
<proteinExistence type="predicted"/>
<dbReference type="SUPFAM" id="SSF47413">
    <property type="entry name" value="lambda repressor-like DNA-binding domains"/>
    <property type="match status" value="1"/>
</dbReference>
<protein>
    <submittedName>
        <fullName evidence="3">Helix-turn-helix</fullName>
    </submittedName>
</protein>
<evidence type="ECO:0000259" key="2">
    <source>
        <dbReference type="PROSITE" id="PS50943"/>
    </source>
</evidence>
<name>A0A1H3ERT6_9GAMM</name>
<dbReference type="Pfam" id="PF01381">
    <property type="entry name" value="HTH_3"/>
    <property type="match status" value="1"/>
</dbReference>
<feature type="domain" description="HTH cro/C1-type" evidence="2">
    <location>
        <begin position="24"/>
        <end position="77"/>
    </location>
</feature>
<dbReference type="InterPro" id="IPR010982">
    <property type="entry name" value="Lambda_DNA-bd_dom_sf"/>
</dbReference>
<dbReference type="Gene3D" id="1.10.260.40">
    <property type="entry name" value="lambda repressor-like DNA-binding domains"/>
    <property type="match status" value="1"/>
</dbReference>
<dbReference type="GO" id="GO:0003677">
    <property type="term" value="F:DNA binding"/>
    <property type="evidence" value="ECO:0007669"/>
    <property type="project" value="InterPro"/>
</dbReference>
<feature type="region of interest" description="Disordered" evidence="1">
    <location>
        <begin position="88"/>
        <end position="117"/>
    </location>
</feature>
<sequence>MVYQSGKSHAKGVQAWDVDGFCERLRRAMAGRSAYALERDTGIAQSLIRKYLSGSSLPGADKLVVLASALGVSVGWLAIGEGDSGSVIEGVQETSPSLHSSPSEGGGRDPRRHAGVETESVPTIVYARIMEPLMKLTRTESQREWVLQRAIDVLRVLTDGRSELMEVLSQAELEKTVALVVAVHSHRGDE</sequence>
<dbReference type="Proteomes" id="UP000198500">
    <property type="component" value="Unassembled WGS sequence"/>
</dbReference>
<evidence type="ECO:0000313" key="4">
    <source>
        <dbReference type="Proteomes" id="UP000198500"/>
    </source>
</evidence>
<dbReference type="STRING" id="574349.SAMN05443545_107228"/>
<dbReference type="PROSITE" id="PS50943">
    <property type="entry name" value="HTH_CROC1"/>
    <property type="match status" value="1"/>
</dbReference>
<dbReference type="RefSeq" id="WP_217635546.1">
    <property type="nucleotide sequence ID" value="NZ_BMXH01000006.1"/>
</dbReference>
<feature type="compositionally biased region" description="Polar residues" evidence="1">
    <location>
        <begin position="92"/>
        <end position="103"/>
    </location>
</feature>
<dbReference type="EMBL" id="FNNI01000007">
    <property type="protein sequence ID" value="SDX81462.1"/>
    <property type="molecule type" value="Genomic_DNA"/>
</dbReference>
<accession>A0A1H3ERT6</accession>
<evidence type="ECO:0000313" key="3">
    <source>
        <dbReference type="EMBL" id="SDX81462.1"/>
    </source>
</evidence>
<gene>
    <name evidence="3" type="ORF">SAMN05443545_107228</name>
</gene>
<dbReference type="InterPro" id="IPR001387">
    <property type="entry name" value="Cro/C1-type_HTH"/>
</dbReference>
<dbReference type="CDD" id="cd00093">
    <property type="entry name" value="HTH_XRE"/>
    <property type="match status" value="1"/>
</dbReference>
<feature type="compositionally biased region" description="Basic and acidic residues" evidence="1">
    <location>
        <begin position="106"/>
        <end position="116"/>
    </location>
</feature>
<dbReference type="AlphaFoldDB" id="A0A1H3ERT6"/>
<evidence type="ECO:0000256" key="1">
    <source>
        <dbReference type="SAM" id="MobiDB-lite"/>
    </source>
</evidence>
<organism evidence="3 4">
    <name type="scientific">Aidingimonas halophila</name>
    <dbReference type="NCBI Taxonomy" id="574349"/>
    <lineage>
        <taxon>Bacteria</taxon>
        <taxon>Pseudomonadati</taxon>
        <taxon>Pseudomonadota</taxon>
        <taxon>Gammaproteobacteria</taxon>
        <taxon>Oceanospirillales</taxon>
        <taxon>Halomonadaceae</taxon>
        <taxon>Aidingimonas</taxon>
    </lineage>
</organism>
<reference evidence="3 4" key="1">
    <citation type="submission" date="2016-10" db="EMBL/GenBank/DDBJ databases">
        <authorList>
            <person name="de Groot N.N."/>
        </authorList>
    </citation>
    <scope>NUCLEOTIDE SEQUENCE [LARGE SCALE GENOMIC DNA]</scope>
    <source>
        <strain evidence="3 4">DSM 19219</strain>
    </source>
</reference>
<keyword evidence="4" id="KW-1185">Reference proteome</keyword>